<evidence type="ECO:0000256" key="1">
    <source>
        <dbReference type="SAM" id="MobiDB-lite"/>
    </source>
</evidence>
<dbReference type="RefSeq" id="WP_089066009.1">
    <property type="nucleotide sequence ID" value="NZ_CP022316.1"/>
</dbReference>
<evidence type="ECO:0008006" key="4">
    <source>
        <dbReference type="Google" id="ProtNLM"/>
    </source>
</evidence>
<feature type="region of interest" description="Disordered" evidence="1">
    <location>
        <begin position="61"/>
        <end position="120"/>
    </location>
</feature>
<organism evidence="2 3">
    <name type="scientific">Brachybacterium avium</name>
    <dbReference type="NCBI Taxonomy" id="2017485"/>
    <lineage>
        <taxon>Bacteria</taxon>
        <taxon>Bacillati</taxon>
        <taxon>Actinomycetota</taxon>
        <taxon>Actinomycetes</taxon>
        <taxon>Micrococcales</taxon>
        <taxon>Dermabacteraceae</taxon>
        <taxon>Brachybacterium</taxon>
    </lineage>
</organism>
<proteinExistence type="predicted"/>
<protein>
    <recommendedName>
        <fullName evidence="4">WXG100 family type VII secretion target</fullName>
    </recommendedName>
</protein>
<dbReference type="SUPFAM" id="SSF140453">
    <property type="entry name" value="EsxAB dimer-like"/>
    <property type="match status" value="1"/>
</dbReference>
<name>A0A220UGC3_9MICO</name>
<dbReference type="AlphaFoldDB" id="A0A220UGC3"/>
<dbReference type="InterPro" id="IPR036689">
    <property type="entry name" value="ESAT-6-like_sf"/>
</dbReference>
<dbReference type="OrthoDB" id="4793681at2"/>
<dbReference type="KEGG" id="brv:CFK39_14240"/>
<evidence type="ECO:0000313" key="3">
    <source>
        <dbReference type="Proteomes" id="UP000198398"/>
    </source>
</evidence>
<keyword evidence="3" id="KW-1185">Reference proteome</keyword>
<dbReference type="Gene3D" id="1.10.287.1060">
    <property type="entry name" value="ESAT-6-like"/>
    <property type="match status" value="1"/>
</dbReference>
<feature type="compositionally biased region" description="Acidic residues" evidence="1">
    <location>
        <begin position="77"/>
        <end position="86"/>
    </location>
</feature>
<reference evidence="3" key="1">
    <citation type="submission" date="2017-07" db="EMBL/GenBank/DDBJ databases">
        <title>Brachybacterium sp. VR2415.</title>
        <authorList>
            <person name="Tak E.J."/>
            <person name="Bae J.-W."/>
        </authorList>
    </citation>
    <scope>NUCLEOTIDE SEQUENCE [LARGE SCALE GENOMIC DNA]</scope>
    <source>
        <strain evidence="3">VR2415</strain>
    </source>
</reference>
<accession>A0A220UGC3</accession>
<gene>
    <name evidence="2" type="ORF">CFK39_14240</name>
</gene>
<dbReference type="Proteomes" id="UP000198398">
    <property type="component" value="Chromosome"/>
</dbReference>
<feature type="compositionally biased region" description="Low complexity" evidence="1">
    <location>
        <begin position="98"/>
        <end position="115"/>
    </location>
</feature>
<dbReference type="EMBL" id="CP022316">
    <property type="protein sequence ID" value="ASK66773.1"/>
    <property type="molecule type" value="Genomic_DNA"/>
</dbReference>
<evidence type="ECO:0000313" key="2">
    <source>
        <dbReference type="EMBL" id="ASK66773.1"/>
    </source>
</evidence>
<sequence length="284" mass="29636">MTFLGADTDQLRSTARSVADGAQRLEETLTTLGPLVRGVEWTGPDAEEFRTRFDDAHHRCSETAQTLSERGARLEREAEEQDETSDLDARSGAGGSPDRGPSAGSDSGSGADRPGTPSWIDTILDEYRGQGIGKIGDFLKDSPWARRIMKTMPVIGALPEVADLIGHVRDGDTGSAIGDIGSIALSFVPGIGSIGGVIDGVSPAFMPEGASLMDWGGKIESNGFAVQQGEMTAMVLSASLGFEKGSTGANVIRSSAGVGAYLLLTANPVFGVANTLTGAWNTFR</sequence>